<dbReference type="InterPro" id="IPR055315">
    <property type="entry name" value="Cramped-like"/>
</dbReference>
<dbReference type="PANTHER" id="PTHR21677:SF1">
    <property type="entry name" value="PROTEIN CRAMPED-LIKE"/>
    <property type="match status" value="1"/>
</dbReference>
<evidence type="ECO:0008006" key="6">
    <source>
        <dbReference type="Google" id="ProtNLM"/>
    </source>
</evidence>
<feature type="compositionally biased region" description="Polar residues" evidence="3">
    <location>
        <begin position="526"/>
        <end position="544"/>
    </location>
</feature>
<gene>
    <name evidence="4" type="ORF">OCTVUL_1B003262</name>
</gene>
<dbReference type="Proteomes" id="UP001162480">
    <property type="component" value="Chromosome 16"/>
</dbReference>
<feature type="compositionally biased region" description="Low complexity" evidence="3">
    <location>
        <begin position="554"/>
        <end position="576"/>
    </location>
</feature>
<reference evidence="4" key="1">
    <citation type="submission" date="2023-08" db="EMBL/GenBank/DDBJ databases">
        <authorList>
            <person name="Alioto T."/>
            <person name="Alioto T."/>
            <person name="Gomez Garrido J."/>
        </authorList>
    </citation>
    <scope>NUCLEOTIDE SEQUENCE</scope>
</reference>
<dbReference type="GO" id="GO:0003682">
    <property type="term" value="F:chromatin binding"/>
    <property type="evidence" value="ECO:0007669"/>
    <property type="project" value="InterPro"/>
</dbReference>
<feature type="region of interest" description="Disordered" evidence="3">
    <location>
        <begin position="1009"/>
        <end position="1029"/>
    </location>
</feature>
<organism evidence="4 5">
    <name type="scientific">Octopus vulgaris</name>
    <name type="common">Common octopus</name>
    <dbReference type="NCBI Taxonomy" id="6645"/>
    <lineage>
        <taxon>Eukaryota</taxon>
        <taxon>Metazoa</taxon>
        <taxon>Spiralia</taxon>
        <taxon>Lophotrochozoa</taxon>
        <taxon>Mollusca</taxon>
        <taxon>Cephalopoda</taxon>
        <taxon>Coleoidea</taxon>
        <taxon>Octopodiformes</taxon>
        <taxon>Octopoda</taxon>
        <taxon>Incirrata</taxon>
        <taxon>Octopodidae</taxon>
        <taxon>Octopus</taxon>
    </lineage>
</organism>
<feature type="compositionally biased region" description="Low complexity" evidence="3">
    <location>
        <begin position="118"/>
        <end position="134"/>
    </location>
</feature>
<feature type="compositionally biased region" description="Basic and acidic residues" evidence="3">
    <location>
        <begin position="68"/>
        <end position="82"/>
    </location>
</feature>
<dbReference type="AlphaFoldDB" id="A0AA36BI20"/>
<dbReference type="EMBL" id="OX597829">
    <property type="protein sequence ID" value="CAI9734785.1"/>
    <property type="molecule type" value="Genomic_DNA"/>
</dbReference>
<feature type="compositionally biased region" description="Polar residues" evidence="3">
    <location>
        <begin position="48"/>
        <end position="67"/>
    </location>
</feature>
<evidence type="ECO:0000256" key="1">
    <source>
        <dbReference type="ARBA" id="ARBA00023125"/>
    </source>
</evidence>
<feature type="compositionally biased region" description="Gly residues" evidence="3">
    <location>
        <begin position="104"/>
        <end position="114"/>
    </location>
</feature>
<sequence length="1181" mass="129131">MGIGTRSKSHQGECLGQDQASSRVSIDGEKGTVKGATNCNEGYHHHTTPGSNNTATALNTNVGSVSASDKRPTKLSKSDQHHHQTQIADDGTGGSAGESLASAAGGGGSGGGAGHNCTTTTTSTTSSSTSSTSTASNNGIIAFTFTRTRGIKRPKREQRPPGSPAKKVAKEVKTATPEAKKRQWELWTVDEKSTFFQALNECGRDFDAIQNNFAQKYKKKGALAMMIKNKEQVRHFYYRTWNKISKYIEMKDGIKKHALEVYGLIHYGEMRKRLGGMRADKNLHKLNEFIQEGSTLIKIRRKSFRIRTPYCNALKKINNVEDPVEDEDSTCRVPERVTLELNPKNNSAWFHVQEMAQNPRLRMTLKSDQHLSTVMSFLQKKWKPPRLKLKESLNSFDESQKQLVLYPHRSSKCYPVSLQAIETAPKPDLKLSNYYTNIKAHKARIMPTVSTNNENSCDAAFVQSPKLSSENAKDDGILSGSFIKESDGPVTVSGTTDFADVSSDNAMFPDTMMSHSSSNVSENSSQPVLNSAENKTLEMSPQVSEKNDENKSAVTSCNTSHTTTVTSNSSSVAPNTTDIRTSEDLEKIKVKLLEQSKKGWTMKEAENLTVAQLFLIFGKDEPIRLEYDWSKTSPDSKDKLYESYSIINRLRRLVHLATMEFTDYVKVKAPKSNEKPKSGKANSAGCEVCEACGKLLNPSDAKTNSKFVNKNINRNTCLQNNTKNGAIYKESCGNSENAVKRSHDKKEQKTEEKNDDSERVDGVFRVPVIPGKGPLPQTFVTNEYINKYRPTRYRRKLLHSAQKPVFFQRTLLPKENPHMMTLTLLPSATPVTVDASFLPVNNRTSTVIPTRDVSSLSNTYTTQVLTQPIVSTLSVHNQNSPVIVQGTVQTSVGLTASNTSSASISTATAVVTNSFNTAITTDLSNSSTLAVNTNSLSVKLPVGVPTSVEVPSQILATPQEMISLMNTSSTTTDTSATTSSSGTKLGSSPPNISTLFDISLSDVSMSMLEGSEGKAPTSDSGLTTPPLSTEFRSQTSPYYSPFKFNSDNNWILGEMSDLSLGSLLNDSPIKKVSTSETLPNNIVSTTSNSNSNLTLNSLFNDWSRDSSTSRMDLDTTLQMIMNENSMDYVSKFAELAEKVAASDASAAGTTQAAAATVSAKSSSTEEENTGLQQIRTLPWKL</sequence>
<keyword evidence="1" id="KW-0238">DNA-binding</keyword>
<evidence type="ECO:0000256" key="2">
    <source>
        <dbReference type="ARBA" id="ARBA00023242"/>
    </source>
</evidence>
<dbReference type="Gene3D" id="1.10.10.60">
    <property type="entry name" value="Homeodomain-like"/>
    <property type="match status" value="1"/>
</dbReference>
<feature type="region of interest" description="Disordered" evidence="3">
    <location>
        <begin position="509"/>
        <end position="576"/>
    </location>
</feature>
<evidence type="ECO:0000313" key="4">
    <source>
        <dbReference type="EMBL" id="CAI9734785.1"/>
    </source>
</evidence>
<dbReference type="GO" id="GO:0007389">
    <property type="term" value="P:pattern specification process"/>
    <property type="evidence" value="ECO:0007669"/>
    <property type="project" value="TreeGrafter"/>
</dbReference>
<feature type="region of interest" description="Disordered" evidence="3">
    <location>
        <begin position="1"/>
        <end position="175"/>
    </location>
</feature>
<feature type="region of interest" description="Disordered" evidence="3">
    <location>
        <begin position="967"/>
        <end position="988"/>
    </location>
</feature>
<protein>
    <recommendedName>
        <fullName evidence="6">Protein cramped-like</fullName>
    </recommendedName>
</protein>
<feature type="compositionally biased region" description="Polar residues" evidence="3">
    <location>
        <begin position="1017"/>
        <end position="1029"/>
    </location>
</feature>
<keyword evidence="5" id="KW-1185">Reference proteome</keyword>
<feature type="compositionally biased region" description="Basic and acidic residues" evidence="3">
    <location>
        <begin position="738"/>
        <end position="759"/>
    </location>
</feature>
<evidence type="ECO:0000313" key="5">
    <source>
        <dbReference type="Proteomes" id="UP001162480"/>
    </source>
</evidence>
<keyword evidence="2" id="KW-0539">Nucleus</keyword>
<accession>A0AA36BI20</accession>
<proteinExistence type="predicted"/>
<name>A0AA36BI20_OCTVU</name>
<dbReference type="PANTHER" id="PTHR21677">
    <property type="entry name" value="CRAMPED PROTEIN"/>
    <property type="match status" value="1"/>
</dbReference>
<feature type="compositionally biased region" description="Low complexity" evidence="3">
    <location>
        <begin position="514"/>
        <end position="525"/>
    </location>
</feature>
<evidence type="ECO:0000256" key="3">
    <source>
        <dbReference type="SAM" id="MobiDB-lite"/>
    </source>
</evidence>
<dbReference type="GO" id="GO:0005634">
    <property type="term" value="C:nucleus"/>
    <property type="evidence" value="ECO:0007669"/>
    <property type="project" value="TreeGrafter"/>
</dbReference>
<dbReference type="GO" id="GO:0003677">
    <property type="term" value="F:DNA binding"/>
    <property type="evidence" value="ECO:0007669"/>
    <property type="project" value="UniProtKB-KW"/>
</dbReference>
<feature type="region of interest" description="Disordered" evidence="3">
    <location>
        <begin position="736"/>
        <end position="759"/>
    </location>
</feature>